<comment type="caution">
    <text evidence="2">The sequence shown here is derived from an EMBL/GenBank/DDBJ whole genome shotgun (WGS) entry which is preliminary data.</text>
</comment>
<evidence type="ECO:0000313" key="3">
    <source>
        <dbReference type="Proteomes" id="UP000244906"/>
    </source>
</evidence>
<dbReference type="CDD" id="cd02440">
    <property type="entry name" value="AdoMet_MTases"/>
    <property type="match status" value="1"/>
</dbReference>
<name>A0A2V1GUM7_9GAMM</name>
<dbReference type="AlphaFoldDB" id="A0A2V1GUM7"/>
<organism evidence="2 3">
    <name type="scientific">Pelagibaculum spongiae</name>
    <dbReference type="NCBI Taxonomy" id="2080658"/>
    <lineage>
        <taxon>Bacteria</taxon>
        <taxon>Pseudomonadati</taxon>
        <taxon>Pseudomonadota</taxon>
        <taxon>Gammaproteobacteria</taxon>
        <taxon>Oceanospirillales</taxon>
        <taxon>Pelagibaculum</taxon>
    </lineage>
</organism>
<accession>A0A2V1GUM7</accession>
<keyword evidence="3" id="KW-1185">Reference proteome</keyword>
<dbReference type="GO" id="GO:0008757">
    <property type="term" value="F:S-adenosylmethionine-dependent methyltransferase activity"/>
    <property type="evidence" value="ECO:0007669"/>
    <property type="project" value="InterPro"/>
</dbReference>
<dbReference type="Proteomes" id="UP000244906">
    <property type="component" value="Unassembled WGS sequence"/>
</dbReference>
<dbReference type="InterPro" id="IPR013216">
    <property type="entry name" value="Methyltransf_11"/>
</dbReference>
<feature type="domain" description="Methyltransferase type 11" evidence="1">
    <location>
        <begin position="56"/>
        <end position="130"/>
    </location>
</feature>
<gene>
    <name evidence="2" type="ORF">DC094_16920</name>
</gene>
<dbReference type="InterPro" id="IPR029063">
    <property type="entry name" value="SAM-dependent_MTases_sf"/>
</dbReference>
<evidence type="ECO:0000259" key="1">
    <source>
        <dbReference type="Pfam" id="PF08241"/>
    </source>
</evidence>
<dbReference type="SUPFAM" id="SSF53335">
    <property type="entry name" value="S-adenosyl-L-methionine-dependent methyltransferases"/>
    <property type="match status" value="1"/>
</dbReference>
<protein>
    <recommendedName>
        <fullName evidence="1">Methyltransferase type 11 domain-containing protein</fullName>
    </recommendedName>
</protein>
<evidence type="ECO:0000313" key="2">
    <source>
        <dbReference type="EMBL" id="PVZ66377.1"/>
    </source>
</evidence>
<proteinExistence type="predicted"/>
<reference evidence="2 3" key="1">
    <citation type="submission" date="2018-04" db="EMBL/GenBank/DDBJ databases">
        <title>Thalassorhabdus spongiae gen. nov., sp. nov., isolated from a marine sponge in South-West Iceland.</title>
        <authorList>
            <person name="Knobloch S."/>
            <person name="Daussin A."/>
            <person name="Johannsson R."/>
            <person name="Marteinsson V.T."/>
        </authorList>
    </citation>
    <scope>NUCLEOTIDE SEQUENCE [LARGE SCALE GENOMIC DNA]</scope>
    <source>
        <strain evidence="2 3">Hp12</strain>
    </source>
</reference>
<dbReference type="Pfam" id="PF08241">
    <property type="entry name" value="Methyltransf_11"/>
    <property type="match status" value="1"/>
</dbReference>
<dbReference type="EMBL" id="QDDL01000008">
    <property type="protein sequence ID" value="PVZ66377.1"/>
    <property type="molecule type" value="Genomic_DNA"/>
</dbReference>
<dbReference type="Gene3D" id="3.40.50.150">
    <property type="entry name" value="Vaccinia Virus protein VP39"/>
    <property type="match status" value="1"/>
</dbReference>
<sequence length="131" mass="14792">MGYHFLSFRKKAFSISEKEYQDYYQQTGECNLLKGSDLNQQCFDKINQHSVGEALLDVGCDRGELARSLASRFQVTATDLVLNQEVVDRGGAAITWQQGNIEALPFKDQQFDTVFCTHVLEHVIDVQATLV</sequence>